<accession>A0A9D4S465</accession>
<gene>
    <name evidence="1" type="ORF">DPMN_014017</name>
</gene>
<dbReference type="EMBL" id="JAIWYP010000001">
    <property type="protein sequence ID" value="KAH3889950.1"/>
    <property type="molecule type" value="Genomic_DNA"/>
</dbReference>
<keyword evidence="2" id="KW-1185">Reference proteome</keyword>
<comment type="caution">
    <text evidence="1">The sequence shown here is derived from an EMBL/GenBank/DDBJ whole genome shotgun (WGS) entry which is preliminary data.</text>
</comment>
<reference evidence="1" key="2">
    <citation type="submission" date="2020-11" db="EMBL/GenBank/DDBJ databases">
        <authorList>
            <person name="McCartney M.A."/>
            <person name="Auch B."/>
            <person name="Kono T."/>
            <person name="Mallez S."/>
            <person name="Becker A."/>
            <person name="Gohl D.M."/>
            <person name="Silverstein K.A.T."/>
            <person name="Koren S."/>
            <person name="Bechman K.B."/>
            <person name="Herman A."/>
            <person name="Abrahante J.E."/>
            <person name="Garbe J."/>
        </authorList>
    </citation>
    <scope>NUCLEOTIDE SEQUENCE</scope>
    <source>
        <strain evidence="1">Duluth1</strain>
        <tissue evidence="1">Whole animal</tissue>
    </source>
</reference>
<sequence>MTHLHSFVAKRGYALVSFWHQFCGQERICTCQLRASVIWSREDTHLSVTGIRYLVQREYALVLPGSTNAENKNVKSMQDRLADREY</sequence>
<evidence type="ECO:0000313" key="1">
    <source>
        <dbReference type="EMBL" id="KAH3889950.1"/>
    </source>
</evidence>
<organism evidence="1 2">
    <name type="scientific">Dreissena polymorpha</name>
    <name type="common">Zebra mussel</name>
    <name type="synonym">Mytilus polymorpha</name>
    <dbReference type="NCBI Taxonomy" id="45954"/>
    <lineage>
        <taxon>Eukaryota</taxon>
        <taxon>Metazoa</taxon>
        <taxon>Spiralia</taxon>
        <taxon>Lophotrochozoa</taxon>
        <taxon>Mollusca</taxon>
        <taxon>Bivalvia</taxon>
        <taxon>Autobranchia</taxon>
        <taxon>Heteroconchia</taxon>
        <taxon>Euheterodonta</taxon>
        <taxon>Imparidentia</taxon>
        <taxon>Neoheterodontei</taxon>
        <taxon>Myida</taxon>
        <taxon>Dreissenoidea</taxon>
        <taxon>Dreissenidae</taxon>
        <taxon>Dreissena</taxon>
    </lineage>
</organism>
<protein>
    <submittedName>
        <fullName evidence="1">Uncharacterized protein</fullName>
    </submittedName>
</protein>
<evidence type="ECO:0000313" key="2">
    <source>
        <dbReference type="Proteomes" id="UP000828390"/>
    </source>
</evidence>
<proteinExistence type="predicted"/>
<dbReference type="AlphaFoldDB" id="A0A9D4S465"/>
<reference evidence="1" key="1">
    <citation type="journal article" date="2019" name="bioRxiv">
        <title>The Genome of the Zebra Mussel, Dreissena polymorpha: A Resource for Invasive Species Research.</title>
        <authorList>
            <person name="McCartney M.A."/>
            <person name="Auch B."/>
            <person name="Kono T."/>
            <person name="Mallez S."/>
            <person name="Zhang Y."/>
            <person name="Obille A."/>
            <person name="Becker A."/>
            <person name="Abrahante J.E."/>
            <person name="Garbe J."/>
            <person name="Badalamenti J.P."/>
            <person name="Herman A."/>
            <person name="Mangelson H."/>
            <person name="Liachko I."/>
            <person name="Sullivan S."/>
            <person name="Sone E.D."/>
            <person name="Koren S."/>
            <person name="Silverstein K.A.T."/>
            <person name="Beckman K.B."/>
            <person name="Gohl D.M."/>
        </authorList>
    </citation>
    <scope>NUCLEOTIDE SEQUENCE</scope>
    <source>
        <strain evidence="1">Duluth1</strain>
        <tissue evidence="1">Whole animal</tissue>
    </source>
</reference>
<dbReference type="Proteomes" id="UP000828390">
    <property type="component" value="Unassembled WGS sequence"/>
</dbReference>
<name>A0A9D4S465_DREPO</name>